<proteinExistence type="predicted"/>
<protein>
    <submittedName>
        <fullName evidence="1">Uncharacterized protein</fullName>
    </submittedName>
</protein>
<dbReference type="EMBL" id="CM044701">
    <property type="protein sequence ID" value="KAI5683444.1"/>
    <property type="molecule type" value="Genomic_DNA"/>
</dbReference>
<organism evidence="1 2">
    <name type="scientific">Catharanthus roseus</name>
    <name type="common">Madagascar periwinkle</name>
    <name type="synonym">Vinca rosea</name>
    <dbReference type="NCBI Taxonomy" id="4058"/>
    <lineage>
        <taxon>Eukaryota</taxon>
        <taxon>Viridiplantae</taxon>
        <taxon>Streptophyta</taxon>
        <taxon>Embryophyta</taxon>
        <taxon>Tracheophyta</taxon>
        <taxon>Spermatophyta</taxon>
        <taxon>Magnoliopsida</taxon>
        <taxon>eudicotyledons</taxon>
        <taxon>Gunneridae</taxon>
        <taxon>Pentapetalae</taxon>
        <taxon>asterids</taxon>
        <taxon>lamiids</taxon>
        <taxon>Gentianales</taxon>
        <taxon>Apocynaceae</taxon>
        <taxon>Rauvolfioideae</taxon>
        <taxon>Vinceae</taxon>
        <taxon>Catharanthinae</taxon>
        <taxon>Catharanthus</taxon>
    </lineage>
</organism>
<comment type="caution">
    <text evidence="1">The sequence shown here is derived from an EMBL/GenBank/DDBJ whole genome shotgun (WGS) entry which is preliminary data.</text>
</comment>
<dbReference type="Proteomes" id="UP001060085">
    <property type="component" value="Linkage Group LG01"/>
</dbReference>
<evidence type="ECO:0000313" key="1">
    <source>
        <dbReference type="EMBL" id="KAI5683444.1"/>
    </source>
</evidence>
<evidence type="ECO:0000313" key="2">
    <source>
        <dbReference type="Proteomes" id="UP001060085"/>
    </source>
</evidence>
<reference evidence="2" key="1">
    <citation type="journal article" date="2023" name="Nat. Plants">
        <title>Single-cell RNA sequencing provides a high-resolution roadmap for understanding the multicellular compartmentation of specialized metabolism.</title>
        <authorList>
            <person name="Sun S."/>
            <person name="Shen X."/>
            <person name="Li Y."/>
            <person name="Li Y."/>
            <person name="Wang S."/>
            <person name="Li R."/>
            <person name="Zhang H."/>
            <person name="Shen G."/>
            <person name="Guo B."/>
            <person name="Wei J."/>
            <person name="Xu J."/>
            <person name="St-Pierre B."/>
            <person name="Chen S."/>
            <person name="Sun C."/>
        </authorList>
    </citation>
    <scope>NUCLEOTIDE SEQUENCE [LARGE SCALE GENOMIC DNA]</scope>
</reference>
<gene>
    <name evidence="1" type="ORF">M9H77_04672</name>
</gene>
<sequence>MRAWGTLRQPLGLSDTKCLECTRVLVPKGHQWAIGIESAWLQGPPVDNKCRERSTFLGSKGHKWAKNLSIYVRENLSKSGSGASLGNKYRECLTLRDTTGQQVPRVPIFLGSLGHKWARNAKSAQHSLAPRGISRQEVPRVPNILGFQRAQVELLSHHDLRLPPGRWAVWWGLCGRGILPFGTKKEPSICTSWWVERFGHSRHLLPLLIGCHVSRGTWFYKKNKKMHKRSLKGNLQRSERSLKATRFYKDEVIKLKTLKTRRMVRDSL</sequence>
<name>A0ACC0CF83_CATRO</name>
<accession>A0ACC0CF83</accession>
<keyword evidence="2" id="KW-1185">Reference proteome</keyword>